<dbReference type="AlphaFoldDB" id="A0ABD3PGJ4"/>
<feature type="compositionally biased region" description="Basic and acidic residues" evidence="1">
    <location>
        <begin position="52"/>
        <end position="61"/>
    </location>
</feature>
<name>A0ABD3PGJ4_9STRA</name>
<feature type="compositionally biased region" description="Polar residues" evidence="1">
    <location>
        <begin position="98"/>
        <end position="110"/>
    </location>
</feature>
<feature type="compositionally biased region" description="Basic residues" evidence="1">
    <location>
        <begin position="37"/>
        <end position="51"/>
    </location>
</feature>
<reference evidence="2 3" key="1">
    <citation type="submission" date="2024-10" db="EMBL/GenBank/DDBJ databases">
        <title>Updated reference genomes for cyclostephanoid diatoms.</title>
        <authorList>
            <person name="Roberts W.R."/>
            <person name="Alverson A.J."/>
        </authorList>
    </citation>
    <scope>NUCLEOTIDE SEQUENCE [LARGE SCALE GENOMIC DNA]</scope>
    <source>
        <strain evidence="2 3">AJA276-08</strain>
    </source>
</reference>
<evidence type="ECO:0000256" key="1">
    <source>
        <dbReference type="SAM" id="MobiDB-lite"/>
    </source>
</evidence>
<gene>
    <name evidence="2" type="ORF">ACHAW5_001903</name>
</gene>
<dbReference type="Proteomes" id="UP001530315">
    <property type="component" value="Unassembled WGS sequence"/>
</dbReference>
<feature type="compositionally biased region" description="Low complexity" evidence="1">
    <location>
        <begin position="64"/>
        <end position="76"/>
    </location>
</feature>
<accession>A0ABD3PGJ4</accession>
<keyword evidence="3" id="KW-1185">Reference proteome</keyword>
<feature type="region of interest" description="Disordered" evidence="1">
    <location>
        <begin position="27"/>
        <end position="110"/>
    </location>
</feature>
<proteinExistence type="predicted"/>
<dbReference type="EMBL" id="JALLAZ020000788">
    <property type="protein sequence ID" value="KAL3787250.1"/>
    <property type="molecule type" value="Genomic_DNA"/>
</dbReference>
<evidence type="ECO:0000313" key="2">
    <source>
        <dbReference type="EMBL" id="KAL3787250.1"/>
    </source>
</evidence>
<comment type="caution">
    <text evidence="2">The sequence shown here is derived from an EMBL/GenBank/DDBJ whole genome shotgun (WGS) entry which is preliminary data.</text>
</comment>
<sequence>MKKGDVDLSTVIGRDRRCPPIRLTPAVYNASGQAARASRRRWRRSRRRDRGRARQERDARASEGTTCRGRGTTMTAAEDREEEEEEASRVSTRRACPTTASGYISPQTIRGNHGRVRSVLLKERGSKPYMISISGKTLAA</sequence>
<protein>
    <submittedName>
        <fullName evidence="2">Uncharacterized protein</fullName>
    </submittedName>
</protein>
<evidence type="ECO:0000313" key="3">
    <source>
        <dbReference type="Proteomes" id="UP001530315"/>
    </source>
</evidence>
<organism evidence="2 3">
    <name type="scientific">Stephanodiscus triporus</name>
    <dbReference type="NCBI Taxonomy" id="2934178"/>
    <lineage>
        <taxon>Eukaryota</taxon>
        <taxon>Sar</taxon>
        <taxon>Stramenopiles</taxon>
        <taxon>Ochrophyta</taxon>
        <taxon>Bacillariophyta</taxon>
        <taxon>Coscinodiscophyceae</taxon>
        <taxon>Thalassiosirophycidae</taxon>
        <taxon>Stephanodiscales</taxon>
        <taxon>Stephanodiscaceae</taxon>
        <taxon>Stephanodiscus</taxon>
    </lineage>
</organism>